<comment type="cofactor">
    <cofactor evidence="13">
        <name>Zn(2+)</name>
        <dbReference type="ChEBI" id="CHEBI:29105"/>
    </cofactor>
    <text evidence="13">Binds 1 zinc ion per subunit.</text>
</comment>
<evidence type="ECO:0000313" key="15">
    <source>
        <dbReference type="EMBL" id="OSS42145.1"/>
    </source>
</evidence>
<dbReference type="PANTHER" id="PTHR42995">
    <property type="entry name" value="ACETYL-COENZYME A CARBOXYLASE CARBOXYL TRANSFERASE SUBUNIT BETA, CHLOROPLASTIC"/>
    <property type="match status" value="1"/>
</dbReference>
<organism evidence="15 16">
    <name type="scientific">Desulfurella amilsii</name>
    <dbReference type="NCBI Taxonomy" id="1562698"/>
    <lineage>
        <taxon>Bacteria</taxon>
        <taxon>Pseudomonadati</taxon>
        <taxon>Campylobacterota</taxon>
        <taxon>Desulfurellia</taxon>
        <taxon>Desulfurellales</taxon>
        <taxon>Desulfurellaceae</taxon>
        <taxon>Desulfurella</taxon>
    </lineage>
</organism>
<comment type="subunit">
    <text evidence="13">Acetyl-CoA carboxylase is a heterohexamer composed of biotin carboxyl carrier protein (AccB), biotin carboxylase (AccC) and two subunits each of ACCase subunit alpha (AccA) and ACCase subunit beta (AccD).</text>
</comment>
<keyword evidence="16" id="KW-1185">Reference proteome</keyword>
<dbReference type="InterPro" id="IPR034733">
    <property type="entry name" value="AcCoA_carboxyl_beta"/>
</dbReference>
<proteinExistence type="inferred from homology"/>
<evidence type="ECO:0000313" key="16">
    <source>
        <dbReference type="Proteomes" id="UP000194141"/>
    </source>
</evidence>
<dbReference type="GO" id="GO:0008270">
    <property type="term" value="F:zinc ion binding"/>
    <property type="evidence" value="ECO:0007669"/>
    <property type="project" value="UniProtKB-UniRule"/>
</dbReference>
<dbReference type="Pfam" id="PF01039">
    <property type="entry name" value="Carboxyl_trans"/>
    <property type="match status" value="1"/>
</dbReference>
<dbReference type="GO" id="GO:2001295">
    <property type="term" value="P:malonyl-CoA biosynthetic process"/>
    <property type="evidence" value="ECO:0007669"/>
    <property type="project" value="UniProtKB-UniRule"/>
</dbReference>
<feature type="binding site" evidence="13">
    <location>
        <position position="37"/>
    </location>
    <ligand>
        <name>Zn(2+)</name>
        <dbReference type="ChEBI" id="CHEBI:29105"/>
    </ligand>
</feature>
<dbReference type="GO" id="GO:0009317">
    <property type="term" value="C:acetyl-CoA carboxylase complex"/>
    <property type="evidence" value="ECO:0007669"/>
    <property type="project" value="InterPro"/>
</dbReference>
<dbReference type="HAMAP" id="MF_01395">
    <property type="entry name" value="AcetylCoA_CT_beta"/>
    <property type="match status" value="1"/>
</dbReference>
<dbReference type="GO" id="GO:0016743">
    <property type="term" value="F:carboxyl- or carbamoyltransferase activity"/>
    <property type="evidence" value="ECO:0007669"/>
    <property type="project" value="UniProtKB-UniRule"/>
</dbReference>
<evidence type="ECO:0000256" key="11">
    <source>
        <dbReference type="ARBA" id="ARBA00023160"/>
    </source>
</evidence>
<gene>
    <name evidence="13" type="primary">accD</name>
    <name evidence="15" type="ORF">DESAMIL20_1698</name>
</gene>
<dbReference type="STRING" id="1562698.DESAMIL20_1698"/>
<keyword evidence="9 13" id="KW-0067">ATP-binding</keyword>
<keyword evidence="11 13" id="KW-0275">Fatty acid biosynthesis</keyword>
<dbReference type="UniPathway" id="UPA00655">
    <property type="reaction ID" value="UER00711"/>
</dbReference>
<name>A0A1X4XX94_9BACT</name>
<dbReference type="PROSITE" id="PS50980">
    <property type="entry name" value="COA_CT_NTER"/>
    <property type="match status" value="1"/>
</dbReference>
<dbReference type="PRINTS" id="PR01070">
    <property type="entry name" value="ACCCTRFRASEB"/>
</dbReference>
<comment type="pathway">
    <text evidence="13">Lipid metabolism; malonyl-CoA biosynthesis; malonyl-CoA from acetyl-CoA: step 1/1.</text>
</comment>
<evidence type="ECO:0000256" key="7">
    <source>
        <dbReference type="ARBA" id="ARBA00022832"/>
    </source>
</evidence>
<evidence type="ECO:0000256" key="9">
    <source>
        <dbReference type="ARBA" id="ARBA00022840"/>
    </source>
</evidence>
<comment type="subcellular location">
    <subcellularLocation>
        <location evidence="1 13">Cytoplasm</location>
    </subcellularLocation>
</comment>
<feature type="binding site" evidence="13">
    <location>
        <position position="35"/>
    </location>
    <ligand>
        <name>Zn(2+)</name>
        <dbReference type="ChEBI" id="CHEBI:29105"/>
    </ligand>
</feature>
<evidence type="ECO:0000256" key="5">
    <source>
        <dbReference type="ARBA" id="ARBA00022741"/>
    </source>
</evidence>
<dbReference type="Gene3D" id="3.90.226.10">
    <property type="entry name" value="2-enoyl-CoA Hydratase, Chain A, domain 1"/>
    <property type="match status" value="1"/>
</dbReference>
<dbReference type="InterPro" id="IPR011762">
    <property type="entry name" value="COA_CT_N"/>
</dbReference>
<keyword evidence="10 13" id="KW-0443">Lipid metabolism</keyword>
<dbReference type="RefSeq" id="WP_086034413.1">
    <property type="nucleotide sequence ID" value="NZ_MDSU01000018.1"/>
</dbReference>
<keyword evidence="8 13" id="KW-0862">Zinc</keyword>
<evidence type="ECO:0000256" key="3">
    <source>
        <dbReference type="ARBA" id="ARBA00022679"/>
    </source>
</evidence>
<protein>
    <recommendedName>
        <fullName evidence="13">Acetyl-coenzyme A carboxylase carboxyl transferase subunit beta</fullName>
        <shortName evidence="13">ACCase subunit beta</shortName>
        <shortName evidence="13">Acetyl-CoA carboxylase carboxyltransferase subunit beta</shortName>
        <ecNumber evidence="13">2.1.3.15</ecNumber>
    </recommendedName>
</protein>
<keyword evidence="15" id="KW-0436">Ligase</keyword>
<evidence type="ECO:0000256" key="1">
    <source>
        <dbReference type="ARBA" id="ARBA00004496"/>
    </source>
</evidence>
<dbReference type="NCBIfam" id="TIGR00515">
    <property type="entry name" value="accD"/>
    <property type="match status" value="1"/>
</dbReference>
<keyword evidence="5 13" id="KW-0547">Nucleotide-binding</keyword>
<keyword evidence="6 13" id="KW-0863">Zinc-finger</keyword>
<dbReference type="GO" id="GO:0005524">
    <property type="term" value="F:ATP binding"/>
    <property type="evidence" value="ECO:0007669"/>
    <property type="project" value="UniProtKB-KW"/>
</dbReference>
<dbReference type="SUPFAM" id="SSF52096">
    <property type="entry name" value="ClpP/crotonase"/>
    <property type="match status" value="1"/>
</dbReference>
<dbReference type="InterPro" id="IPR041010">
    <property type="entry name" value="Znf-ACC"/>
</dbReference>
<reference evidence="15 16" key="1">
    <citation type="journal article" date="2017" name="Front. Microbiol.">
        <title>Genome Sequence of Desulfurella amilsii Strain TR1 and Comparative Genomics of Desulfurellaceae Family.</title>
        <authorList>
            <person name="Florentino A.P."/>
            <person name="Stams A.J."/>
            <person name="Sanchez-Andrea I."/>
        </authorList>
    </citation>
    <scope>NUCLEOTIDE SEQUENCE [LARGE SCALE GENOMIC DNA]</scope>
    <source>
        <strain evidence="15 16">TR1</strain>
    </source>
</reference>
<dbReference type="GO" id="GO:0006633">
    <property type="term" value="P:fatty acid biosynthetic process"/>
    <property type="evidence" value="ECO:0007669"/>
    <property type="project" value="UniProtKB-KW"/>
</dbReference>
<evidence type="ECO:0000256" key="4">
    <source>
        <dbReference type="ARBA" id="ARBA00022723"/>
    </source>
</evidence>
<keyword evidence="13" id="KW-0963">Cytoplasm</keyword>
<evidence type="ECO:0000256" key="8">
    <source>
        <dbReference type="ARBA" id="ARBA00022833"/>
    </source>
</evidence>
<dbReference type="EC" id="2.1.3.15" evidence="13"/>
<feature type="domain" description="CoA carboxyltransferase N-terminal" evidence="14">
    <location>
        <begin position="12"/>
        <end position="270"/>
    </location>
</feature>
<keyword evidence="2 13" id="KW-0444">Lipid biosynthesis</keyword>
<keyword evidence="3 13" id="KW-0808">Transferase</keyword>
<evidence type="ECO:0000256" key="10">
    <source>
        <dbReference type="ARBA" id="ARBA00023098"/>
    </source>
</evidence>
<sequence length="270" mass="30276">MLFKKKKKNEEKWIKCPSCGETAYIDELKRNFWVCKCGYYFRISAEKRIAITVDQNSFKEFDQSIRTKDPLNFVDLKPYKDRTNEAIEKTSNKEAVVCGTCTIKEKPCVIVAMDFSFLGGSMGYATGEKIVRAIEKAIKHSLALVIISSSGGARMQEGILSLMQMERTSFALTKLAEKGLPYISVLTDPTTGGVSASFAMLGDIIVAEPKALIGFAGPRVIEQTIGHALPEGFQRSEFLLEKGFIDLICERKDLPDTIAKFLEFFHNDRR</sequence>
<evidence type="ECO:0000256" key="13">
    <source>
        <dbReference type="HAMAP-Rule" id="MF_01395"/>
    </source>
</evidence>
<dbReference type="InterPro" id="IPR000438">
    <property type="entry name" value="Acetyl_CoA_COase_Trfase_b_su"/>
</dbReference>
<dbReference type="EMBL" id="MDSU01000018">
    <property type="protein sequence ID" value="OSS42145.1"/>
    <property type="molecule type" value="Genomic_DNA"/>
</dbReference>
<dbReference type="InterPro" id="IPR029045">
    <property type="entry name" value="ClpP/crotonase-like_dom_sf"/>
</dbReference>
<dbReference type="Proteomes" id="UP000194141">
    <property type="component" value="Unassembled WGS sequence"/>
</dbReference>
<keyword evidence="4 13" id="KW-0479">Metal-binding</keyword>
<dbReference type="PANTHER" id="PTHR42995:SF5">
    <property type="entry name" value="ACETYL-COENZYME A CARBOXYLASE CARBOXYL TRANSFERASE SUBUNIT BETA, CHLOROPLASTIC"/>
    <property type="match status" value="1"/>
</dbReference>
<comment type="caution">
    <text evidence="13">Lacks conserved residue(s) required for the propagation of feature annotation.</text>
</comment>
<comment type="caution">
    <text evidence="15">The sequence shown here is derived from an EMBL/GenBank/DDBJ whole genome shotgun (WGS) entry which is preliminary data.</text>
</comment>
<evidence type="ECO:0000256" key="2">
    <source>
        <dbReference type="ARBA" id="ARBA00022516"/>
    </source>
</evidence>
<evidence type="ECO:0000256" key="12">
    <source>
        <dbReference type="ARBA" id="ARBA00025280"/>
    </source>
</evidence>
<comment type="similarity">
    <text evidence="13">Belongs to the AccD/PCCB family.</text>
</comment>
<accession>A0A1X4XX94</accession>
<evidence type="ECO:0000256" key="6">
    <source>
        <dbReference type="ARBA" id="ARBA00022771"/>
    </source>
</evidence>
<comment type="catalytic activity">
    <reaction evidence="13">
        <text>N(6)-carboxybiotinyl-L-lysyl-[protein] + acetyl-CoA = N(6)-biotinyl-L-lysyl-[protein] + malonyl-CoA</text>
        <dbReference type="Rhea" id="RHEA:54728"/>
        <dbReference type="Rhea" id="RHEA-COMP:10505"/>
        <dbReference type="Rhea" id="RHEA-COMP:10506"/>
        <dbReference type="ChEBI" id="CHEBI:57288"/>
        <dbReference type="ChEBI" id="CHEBI:57384"/>
        <dbReference type="ChEBI" id="CHEBI:83144"/>
        <dbReference type="ChEBI" id="CHEBI:83145"/>
        <dbReference type="EC" id="2.1.3.15"/>
    </reaction>
</comment>
<keyword evidence="7 13" id="KW-0276">Fatty acid metabolism</keyword>
<comment type="function">
    <text evidence="12 13">Component of the acetyl coenzyme A carboxylase (ACC) complex. Biotin carboxylase (BC) catalyzes the carboxylation of biotin on its carrier protein (BCCP) and then the CO(2) group is transferred by the transcarboxylase to acetyl-CoA to form malonyl-CoA.</text>
</comment>
<dbReference type="OrthoDB" id="9772975at2"/>
<evidence type="ECO:0000259" key="14">
    <source>
        <dbReference type="PROSITE" id="PS50980"/>
    </source>
</evidence>
<feature type="binding site" evidence="13">
    <location>
        <position position="19"/>
    </location>
    <ligand>
        <name>Zn(2+)</name>
        <dbReference type="ChEBI" id="CHEBI:29105"/>
    </ligand>
</feature>
<dbReference type="Pfam" id="PF17848">
    <property type="entry name" value="Zn_ribbon_ACC"/>
    <property type="match status" value="1"/>
</dbReference>
<dbReference type="AlphaFoldDB" id="A0A1X4XX94"/>
<feature type="binding site" evidence="13">
    <location>
        <position position="16"/>
    </location>
    <ligand>
        <name>Zn(2+)</name>
        <dbReference type="ChEBI" id="CHEBI:29105"/>
    </ligand>
</feature>
<dbReference type="GO" id="GO:0003989">
    <property type="term" value="F:acetyl-CoA carboxylase activity"/>
    <property type="evidence" value="ECO:0007669"/>
    <property type="project" value="InterPro"/>
</dbReference>